<dbReference type="Gene3D" id="2.60.120.1440">
    <property type="match status" value="1"/>
</dbReference>
<proteinExistence type="predicted"/>
<comment type="caution">
    <text evidence="2">The sequence shown here is derived from an EMBL/GenBank/DDBJ whole genome shotgun (WGS) entry which is preliminary data.</text>
</comment>
<feature type="domain" description="FecR protein" evidence="1">
    <location>
        <begin position="44"/>
        <end position="135"/>
    </location>
</feature>
<dbReference type="Pfam" id="PF04773">
    <property type="entry name" value="FecR"/>
    <property type="match status" value="1"/>
</dbReference>
<organism evidence="2 3">
    <name type="scientific">Pseudomonas alkylphenolica</name>
    <dbReference type="NCBI Taxonomy" id="237609"/>
    <lineage>
        <taxon>Bacteria</taxon>
        <taxon>Pseudomonadati</taxon>
        <taxon>Pseudomonadota</taxon>
        <taxon>Gammaproteobacteria</taxon>
        <taxon>Pseudomonadales</taxon>
        <taxon>Pseudomonadaceae</taxon>
        <taxon>Pseudomonas</taxon>
    </lineage>
</organism>
<evidence type="ECO:0000313" key="2">
    <source>
        <dbReference type="EMBL" id="RWU21446.1"/>
    </source>
</evidence>
<reference evidence="2 3" key="1">
    <citation type="submission" date="2018-06" db="EMBL/GenBank/DDBJ databases">
        <title>Bacteria isolated from soil of Wuhan.</title>
        <authorList>
            <person name="Wei X."/>
            <person name="Chunhua H."/>
        </authorList>
    </citation>
    <scope>NUCLEOTIDE SEQUENCE [LARGE SCALE GENOMIC DNA]</scope>
    <source>
        <strain evidence="3">xwS2</strain>
    </source>
</reference>
<gene>
    <name evidence="2" type="ORF">DM813_19925</name>
</gene>
<sequence length="256" mass="28095">MKPAVPAQVRRQGRHLAIFALLALISASTLLASPYLQQGFALADLSTTSDERRSERLADGSQIDMDASSAVDLQFDPQQRRVNLLRGAVRVQVANDPLRPFNVVTPQGHIHALGTRLIVERLEDATIVTLLESAARVDSAGHSRTLNAGQRLRFDASGPGATQQVDSLALENAWNSHHLAADDQPLSEVLERLARHREGLMWFDKHALSTLQVTAMLPTDDSDGALRQLAGTLPIQVRQYSPWLTVVSLKPRRAEN</sequence>
<dbReference type="GO" id="GO:0016989">
    <property type="term" value="F:sigma factor antagonist activity"/>
    <property type="evidence" value="ECO:0007669"/>
    <property type="project" value="TreeGrafter"/>
</dbReference>
<dbReference type="EMBL" id="QJRG01000047">
    <property type="protein sequence ID" value="RWU21446.1"/>
    <property type="molecule type" value="Genomic_DNA"/>
</dbReference>
<dbReference type="Proteomes" id="UP000288983">
    <property type="component" value="Unassembled WGS sequence"/>
</dbReference>
<dbReference type="OrthoDB" id="1099576at2"/>
<dbReference type="PANTHER" id="PTHR30273">
    <property type="entry name" value="PERIPLASMIC SIGNAL SENSOR AND SIGMA FACTOR ACTIVATOR FECR-RELATED"/>
    <property type="match status" value="1"/>
</dbReference>
<dbReference type="AlphaFoldDB" id="A0A443ZQS6"/>
<evidence type="ECO:0000259" key="1">
    <source>
        <dbReference type="Pfam" id="PF04773"/>
    </source>
</evidence>
<protein>
    <submittedName>
        <fullName evidence="2">Iron dicitrate transport regulator FecR</fullName>
    </submittedName>
</protein>
<dbReference type="InterPro" id="IPR006860">
    <property type="entry name" value="FecR"/>
</dbReference>
<name>A0A443ZQS6_9PSED</name>
<dbReference type="InterPro" id="IPR012373">
    <property type="entry name" value="Ferrdict_sens_TM"/>
</dbReference>
<dbReference type="PANTHER" id="PTHR30273:SF2">
    <property type="entry name" value="PROTEIN FECR"/>
    <property type="match status" value="1"/>
</dbReference>
<dbReference type="RefSeq" id="WP_128325048.1">
    <property type="nucleotide sequence ID" value="NZ_QJRG01000047.1"/>
</dbReference>
<evidence type="ECO:0000313" key="3">
    <source>
        <dbReference type="Proteomes" id="UP000288983"/>
    </source>
</evidence>
<accession>A0A443ZQS6</accession>